<evidence type="ECO:0000256" key="1">
    <source>
        <dbReference type="SAM" id="MobiDB-lite"/>
    </source>
</evidence>
<gene>
    <name evidence="2" type="ORF">EVAR_77945_1</name>
</gene>
<keyword evidence="3" id="KW-1185">Reference proteome</keyword>
<dbReference type="AlphaFoldDB" id="A0A4C1XVR6"/>
<dbReference type="GO" id="GO:0006281">
    <property type="term" value="P:DNA repair"/>
    <property type="evidence" value="ECO:0007669"/>
    <property type="project" value="UniProtKB-ARBA"/>
</dbReference>
<name>A0A4C1XVR6_EUMVA</name>
<evidence type="ECO:0000313" key="2">
    <source>
        <dbReference type="EMBL" id="GBP66327.1"/>
    </source>
</evidence>
<accession>A0A4C1XVR6</accession>
<protein>
    <recommendedName>
        <fullName evidence="4">Zinc finger BED domain-containing protein 4</fullName>
    </recommendedName>
</protein>
<dbReference type="Proteomes" id="UP000299102">
    <property type="component" value="Unassembled WGS sequence"/>
</dbReference>
<comment type="caution">
    <text evidence="2">The sequence shown here is derived from an EMBL/GenBank/DDBJ whole genome shotgun (WGS) entry which is preliminary data.</text>
</comment>
<dbReference type="EMBL" id="BGZK01000954">
    <property type="protein sequence ID" value="GBP66327.1"/>
    <property type="molecule type" value="Genomic_DNA"/>
</dbReference>
<organism evidence="2 3">
    <name type="scientific">Eumeta variegata</name>
    <name type="common">Bagworm moth</name>
    <name type="synonym">Eumeta japonica</name>
    <dbReference type="NCBI Taxonomy" id="151549"/>
    <lineage>
        <taxon>Eukaryota</taxon>
        <taxon>Metazoa</taxon>
        <taxon>Ecdysozoa</taxon>
        <taxon>Arthropoda</taxon>
        <taxon>Hexapoda</taxon>
        <taxon>Insecta</taxon>
        <taxon>Pterygota</taxon>
        <taxon>Neoptera</taxon>
        <taxon>Endopterygota</taxon>
        <taxon>Lepidoptera</taxon>
        <taxon>Glossata</taxon>
        <taxon>Ditrysia</taxon>
        <taxon>Tineoidea</taxon>
        <taxon>Psychidae</taxon>
        <taxon>Oiketicinae</taxon>
        <taxon>Eumeta</taxon>
    </lineage>
</organism>
<evidence type="ECO:0008006" key="4">
    <source>
        <dbReference type="Google" id="ProtNLM"/>
    </source>
</evidence>
<dbReference type="InterPro" id="IPR012337">
    <property type="entry name" value="RNaseH-like_sf"/>
</dbReference>
<evidence type="ECO:0000313" key="3">
    <source>
        <dbReference type="Proteomes" id="UP000299102"/>
    </source>
</evidence>
<dbReference type="InterPro" id="IPR011335">
    <property type="entry name" value="Restrct_endonuc-II-like"/>
</dbReference>
<reference evidence="2 3" key="1">
    <citation type="journal article" date="2019" name="Commun. Biol.">
        <title>The bagworm genome reveals a unique fibroin gene that provides high tensile strength.</title>
        <authorList>
            <person name="Kono N."/>
            <person name="Nakamura H."/>
            <person name="Ohtoshi R."/>
            <person name="Tomita M."/>
            <person name="Numata K."/>
            <person name="Arakawa K."/>
        </authorList>
    </citation>
    <scope>NUCLEOTIDE SEQUENCE [LARGE SCALE GENOMIC DNA]</scope>
</reference>
<dbReference type="OrthoDB" id="10057873at2759"/>
<proteinExistence type="predicted"/>
<feature type="compositionally biased region" description="Polar residues" evidence="1">
    <location>
        <begin position="499"/>
        <end position="516"/>
    </location>
</feature>
<dbReference type="Gene3D" id="3.90.320.10">
    <property type="match status" value="1"/>
</dbReference>
<sequence>MSNRLYRVDPLCGAAFVAAADFLCNLHAPARTPPTETAKHFCTTTDIWSGKKRSFLGVTIHWIDQNLERKSASIACRRFKGVHSFNRIKDLLLDIYCDFELDTSKVEATVTDNGSNFVKAFQMFGVNSKSILVSISTNDDETVTISDSTDSESEDEIQPNFNDPLFNDDIMLNDERLEDDTEERNLLPDHYRCCAHTLNLIASADVKHLLQDETTVLGNMHINVIKKCNELWNLAGRPKSVEIIKNVLGHTLSRPGVTRWNSLYDSLKQILKIKQKNLQLSRALGIKNPLTDNEFEYLEEFIECAAPVATALDILQESLNKTDKEREHIQKTTILQRDCSEWMELRRSLLTASNFGRIIKMKQNTKCANTVKKIIYGTNLEHVASIKHGRNNEGQALKQLAEQEEKFYIECGVTEIVDPRFTRNMPIREPSAIRTTDEAINADDISNTTNAFDAIPADEIATADLSSAASEPRAQSPRPSHQSSHTDRPRRATGVQVLPVSQQAAEPRTQSPQNDYADSETDDSDGEEEVSVARGLISGYSSRENVDLVLLTMYKEKQFCRRIAKDNRREKNQGERVVKELAAPYRGQAIGETAESNPGPVVPKDKTGRKEVDLAMYAMPCQ</sequence>
<feature type="region of interest" description="Disordered" evidence="1">
    <location>
        <begin position="465"/>
        <end position="530"/>
    </location>
</feature>
<dbReference type="PANTHER" id="PTHR47501:SF5">
    <property type="entry name" value="HAT C-TERMINAL DIMERISATION DOMAIN-CONTAINING PROTEIN"/>
    <property type="match status" value="1"/>
</dbReference>
<dbReference type="SUPFAM" id="SSF53098">
    <property type="entry name" value="Ribonuclease H-like"/>
    <property type="match status" value="1"/>
</dbReference>
<dbReference type="PANTHER" id="PTHR47501">
    <property type="entry name" value="TRANSPOSASE-RELATED"/>
    <property type="match status" value="1"/>
</dbReference>
<dbReference type="InterPro" id="IPR011604">
    <property type="entry name" value="PDDEXK-like_dom_sf"/>
</dbReference>
<dbReference type="STRING" id="151549.A0A4C1XVR6"/>
<dbReference type="SUPFAM" id="SSF52980">
    <property type="entry name" value="Restriction endonuclease-like"/>
    <property type="match status" value="1"/>
</dbReference>
<feature type="compositionally biased region" description="Acidic residues" evidence="1">
    <location>
        <begin position="517"/>
        <end position="530"/>
    </location>
</feature>